<dbReference type="InterPro" id="IPR050109">
    <property type="entry name" value="HTH-type_TetR-like_transc_reg"/>
</dbReference>
<dbReference type="Proteomes" id="UP001141259">
    <property type="component" value="Unassembled WGS sequence"/>
</dbReference>
<keyword evidence="2 4" id="KW-0238">DNA-binding</keyword>
<dbReference type="GO" id="GO:0003700">
    <property type="term" value="F:DNA-binding transcription factor activity"/>
    <property type="evidence" value="ECO:0007669"/>
    <property type="project" value="TreeGrafter"/>
</dbReference>
<dbReference type="InterPro" id="IPR001647">
    <property type="entry name" value="HTH_TetR"/>
</dbReference>
<dbReference type="PROSITE" id="PS50977">
    <property type="entry name" value="HTH_TETR_2"/>
    <property type="match status" value="1"/>
</dbReference>
<keyword evidence="7" id="KW-1185">Reference proteome</keyword>
<comment type="caution">
    <text evidence="6">The sequence shown here is derived from an EMBL/GenBank/DDBJ whole genome shotgun (WGS) entry which is preliminary data.</text>
</comment>
<evidence type="ECO:0000313" key="7">
    <source>
        <dbReference type="Proteomes" id="UP001141259"/>
    </source>
</evidence>
<accession>A0A9X3AET3</accession>
<dbReference type="GO" id="GO:0000976">
    <property type="term" value="F:transcription cis-regulatory region binding"/>
    <property type="evidence" value="ECO:0007669"/>
    <property type="project" value="TreeGrafter"/>
</dbReference>
<dbReference type="InterPro" id="IPR009057">
    <property type="entry name" value="Homeodomain-like_sf"/>
</dbReference>
<sequence>MSTPRRAYRSPRREQDAAATRNDIMAAATELFTAKGYARVTVADIAERAGVASKTVYASAGSKADILNELITAGVEGSRPDEAMVEIRATTDLAEAMRVLAHRTRTGNQTYQAALDILYAAMPVHDDAEALWEHGTASYRAVLRDVVAHLEGVGALADPTRAADVLWHCFGPQSWRALVRECGWTWDEAERWLATRSASLLAAQGA</sequence>
<protein>
    <submittedName>
        <fullName evidence="6">TetR/AcrR family transcriptional regulator</fullName>
    </submittedName>
</protein>
<keyword evidence="1" id="KW-0805">Transcription regulation</keyword>
<dbReference type="PANTHER" id="PTHR30055:SF234">
    <property type="entry name" value="HTH-TYPE TRANSCRIPTIONAL REGULATOR BETI"/>
    <property type="match status" value="1"/>
</dbReference>
<proteinExistence type="predicted"/>
<evidence type="ECO:0000256" key="1">
    <source>
        <dbReference type="ARBA" id="ARBA00023015"/>
    </source>
</evidence>
<dbReference type="Gene3D" id="1.10.357.10">
    <property type="entry name" value="Tetracycline Repressor, domain 2"/>
    <property type="match status" value="1"/>
</dbReference>
<dbReference type="SUPFAM" id="SSF46689">
    <property type="entry name" value="Homeodomain-like"/>
    <property type="match status" value="1"/>
</dbReference>
<dbReference type="EMBL" id="JANYMP010000004">
    <property type="protein sequence ID" value="MCS7477301.1"/>
    <property type="molecule type" value="Genomic_DNA"/>
</dbReference>
<keyword evidence="3" id="KW-0804">Transcription</keyword>
<evidence type="ECO:0000256" key="3">
    <source>
        <dbReference type="ARBA" id="ARBA00023163"/>
    </source>
</evidence>
<dbReference type="RefSeq" id="WP_259622810.1">
    <property type="nucleotide sequence ID" value="NZ_JANYMP010000004.1"/>
</dbReference>
<evidence type="ECO:0000256" key="2">
    <source>
        <dbReference type="ARBA" id="ARBA00023125"/>
    </source>
</evidence>
<organism evidence="6 7">
    <name type="scientific">Umezawaea endophytica</name>
    <dbReference type="NCBI Taxonomy" id="1654476"/>
    <lineage>
        <taxon>Bacteria</taxon>
        <taxon>Bacillati</taxon>
        <taxon>Actinomycetota</taxon>
        <taxon>Actinomycetes</taxon>
        <taxon>Pseudonocardiales</taxon>
        <taxon>Pseudonocardiaceae</taxon>
        <taxon>Umezawaea</taxon>
    </lineage>
</organism>
<gene>
    <name evidence="6" type="ORF">NZH93_10600</name>
</gene>
<evidence type="ECO:0000259" key="5">
    <source>
        <dbReference type="PROSITE" id="PS50977"/>
    </source>
</evidence>
<dbReference type="PRINTS" id="PR00455">
    <property type="entry name" value="HTHTETR"/>
</dbReference>
<feature type="DNA-binding region" description="H-T-H motif" evidence="4">
    <location>
        <begin position="41"/>
        <end position="60"/>
    </location>
</feature>
<reference evidence="6" key="1">
    <citation type="submission" date="2022-08" db="EMBL/GenBank/DDBJ databases">
        <authorList>
            <person name="Tistechok S."/>
            <person name="Samborskyy M."/>
            <person name="Roman I."/>
        </authorList>
    </citation>
    <scope>NUCLEOTIDE SEQUENCE</scope>
    <source>
        <strain evidence="6">DSM 103496</strain>
    </source>
</reference>
<name>A0A9X3AET3_9PSEU</name>
<evidence type="ECO:0000256" key="4">
    <source>
        <dbReference type="PROSITE-ProRule" id="PRU00335"/>
    </source>
</evidence>
<dbReference type="Pfam" id="PF00440">
    <property type="entry name" value="TetR_N"/>
    <property type="match status" value="1"/>
</dbReference>
<feature type="domain" description="HTH tetR-type" evidence="5">
    <location>
        <begin position="18"/>
        <end position="78"/>
    </location>
</feature>
<dbReference type="AlphaFoldDB" id="A0A9X3AET3"/>
<dbReference type="PANTHER" id="PTHR30055">
    <property type="entry name" value="HTH-TYPE TRANSCRIPTIONAL REGULATOR RUTR"/>
    <property type="match status" value="1"/>
</dbReference>
<evidence type="ECO:0000313" key="6">
    <source>
        <dbReference type="EMBL" id="MCS7477301.1"/>
    </source>
</evidence>